<comment type="function">
    <text evidence="9">Stores iron in a soluble, non-toxic, readily available form. Important for iron homeostasis. Iron is taken up in the ferrous form and deposited as ferric hydroxides after oxidation.</text>
</comment>
<sequence length="132" mass="15448">MASLARQNYHQDCEAAVNKQINLELHASYLYFSVSYYFDRDDVALPGFQAFYIKSSDRERKRAEKWMKFQNSRGGRIVFQDIQKPQLDEWTGAMEALQVALELEKSLNKSLLDLHMIAEKHNDKHMSNFIEG</sequence>
<evidence type="ECO:0000256" key="2">
    <source>
        <dbReference type="ARBA" id="ARBA00022434"/>
    </source>
</evidence>
<feature type="domain" description="Ferritin-like diiron" evidence="10">
    <location>
        <begin position="7"/>
        <end position="132"/>
    </location>
</feature>
<dbReference type="GO" id="GO:0004322">
    <property type="term" value="F:ferroxidase activity"/>
    <property type="evidence" value="ECO:0007669"/>
    <property type="project" value="UniProtKB-EC"/>
</dbReference>
<evidence type="ECO:0000256" key="4">
    <source>
        <dbReference type="ARBA" id="ARBA00023002"/>
    </source>
</evidence>
<evidence type="ECO:0000256" key="8">
    <source>
        <dbReference type="PIRSR" id="PIRSR601519-1"/>
    </source>
</evidence>
<reference evidence="11" key="1">
    <citation type="journal article" date="2023" name="Mol. Biol. Evol.">
        <title>Third-Generation Sequencing Reveals the Adaptive Role of the Epigenome in Three Deep-Sea Polychaetes.</title>
        <authorList>
            <person name="Perez M."/>
            <person name="Aroh O."/>
            <person name="Sun Y."/>
            <person name="Lan Y."/>
            <person name="Juniper S.K."/>
            <person name="Young C.R."/>
            <person name="Angers B."/>
            <person name="Qian P.Y."/>
        </authorList>
    </citation>
    <scope>NUCLEOTIDE SEQUENCE</scope>
    <source>
        <strain evidence="11">P08H-3</strain>
    </source>
</reference>
<comment type="catalytic activity">
    <reaction evidence="7 9">
        <text>4 Fe(2+) + O2 + 4 H(+) = 4 Fe(3+) + 2 H2O</text>
        <dbReference type="Rhea" id="RHEA:11148"/>
        <dbReference type="ChEBI" id="CHEBI:15377"/>
        <dbReference type="ChEBI" id="CHEBI:15378"/>
        <dbReference type="ChEBI" id="CHEBI:15379"/>
        <dbReference type="ChEBI" id="CHEBI:29033"/>
        <dbReference type="ChEBI" id="CHEBI:29034"/>
        <dbReference type="EC" id="1.16.3.1"/>
    </reaction>
</comment>
<dbReference type="InterPro" id="IPR001519">
    <property type="entry name" value="Ferritin"/>
</dbReference>
<dbReference type="GO" id="GO:0008199">
    <property type="term" value="F:ferric iron binding"/>
    <property type="evidence" value="ECO:0007669"/>
    <property type="project" value="InterPro"/>
</dbReference>
<evidence type="ECO:0000259" key="10">
    <source>
        <dbReference type="PROSITE" id="PS50905"/>
    </source>
</evidence>
<gene>
    <name evidence="11" type="ORF">LSH36_648g00040</name>
</gene>
<keyword evidence="4 9" id="KW-0560">Oxidoreductase</keyword>
<dbReference type="GO" id="GO:0005737">
    <property type="term" value="C:cytoplasm"/>
    <property type="evidence" value="ECO:0007669"/>
    <property type="project" value="TreeGrafter"/>
</dbReference>
<evidence type="ECO:0000256" key="6">
    <source>
        <dbReference type="ARBA" id="ARBA00025111"/>
    </source>
</evidence>
<evidence type="ECO:0000313" key="11">
    <source>
        <dbReference type="EMBL" id="KAK2145897.1"/>
    </source>
</evidence>
<dbReference type="FunFam" id="1.20.1260.10:FF:000002">
    <property type="entry name" value="Ferritin, mitochondrial"/>
    <property type="match status" value="1"/>
</dbReference>
<evidence type="ECO:0000256" key="9">
    <source>
        <dbReference type="RuleBase" id="RU361145"/>
    </source>
</evidence>
<evidence type="ECO:0000256" key="1">
    <source>
        <dbReference type="ARBA" id="ARBA00007513"/>
    </source>
</evidence>
<dbReference type="InterPro" id="IPR008331">
    <property type="entry name" value="Ferritin_DPS_dom"/>
</dbReference>
<dbReference type="Pfam" id="PF00210">
    <property type="entry name" value="Ferritin"/>
    <property type="match status" value="1"/>
</dbReference>
<keyword evidence="2 9" id="KW-0409">Iron storage</keyword>
<dbReference type="GO" id="GO:0006826">
    <property type="term" value="P:iron ion transport"/>
    <property type="evidence" value="ECO:0007669"/>
    <property type="project" value="InterPro"/>
</dbReference>
<evidence type="ECO:0000256" key="5">
    <source>
        <dbReference type="ARBA" id="ARBA00023004"/>
    </source>
</evidence>
<dbReference type="EMBL" id="JAODUP010000648">
    <property type="protein sequence ID" value="KAK2145897.1"/>
    <property type="molecule type" value="Genomic_DNA"/>
</dbReference>
<dbReference type="PANTHER" id="PTHR11431:SF75">
    <property type="entry name" value="FERRITIN"/>
    <property type="match status" value="1"/>
</dbReference>
<dbReference type="EC" id="1.16.3.1" evidence="9"/>
<dbReference type="InterPro" id="IPR012347">
    <property type="entry name" value="Ferritin-like"/>
</dbReference>
<dbReference type="PROSITE" id="PS50905">
    <property type="entry name" value="FERRITIN_LIKE"/>
    <property type="match status" value="1"/>
</dbReference>
<dbReference type="InterPro" id="IPR009040">
    <property type="entry name" value="Ferritin-like_diiron"/>
</dbReference>
<dbReference type="Proteomes" id="UP001208570">
    <property type="component" value="Unassembled WGS sequence"/>
</dbReference>
<evidence type="ECO:0000313" key="12">
    <source>
        <dbReference type="Proteomes" id="UP001208570"/>
    </source>
</evidence>
<organism evidence="11 12">
    <name type="scientific">Paralvinella palmiformis</name>
    <dbReference type="NCBI Taxonomy" id="53620"/>
    <lineage>
        <taxon>Eukaryota</taxon>
        <taxon>Metazoa</taxon>
        <taxon>Spiralia</taxon>
        <taxon>Lophotrochozoa</taxon>
        <taxon>Annelida</taxon>
        <taxon>Polychaeta</taxon>
        <taxon>Sedentaria</taxon>
        <taxon>Canalipalpata</taxon>
        <taxon>Terebellida</taxon>
        <taxon>Terebelliformia</taxon>
        <taxon>Alvinellidae</taxon>
        <taxon>Paralvinella</taxon>
    </lineage>
</organism>
<dbReference type="GO" id="GO:0008198">
    <property type="term" value="F:ferrous iron binding"/>
    <property type="evidence" value="ECO:0007669"/>
    <property type="project" value="TreeGrafter"/>
</dbReference>
<comment type="similarity">
    <text evidence="1 9">Belongs to the ferritin family.</text>
</comment>
<dbReference type="PANTHER" id="PTHR11431">
    <property type="entry name" value="FERRITIN"/>
    <property type="match status" value="1"/>
</dbReference>
<proteinExistence type="inferred from homology"/>
<name>A0AAD9MU49_9ANNE</name>
<evidence type="ECO:0000256" key="3">
    <source>
        <dbReference type="ARBA" id="ARBA00022723"/>
    </source>
</evidence>
<dbReference type="InterPro" id="IPR009078">
    <property type="entry name" value="Ferritin-like_SF"/>
</dbReference>
<comment type="function">
    <text evidence="6">Stores iron in a soluble, non-toxic, readily available form. Important for iron homeostasis. Has ferroxidase activity. Iron is taken up in the ferrous form and deposited as ferric hydroxides after oxidation.</text>
</comment>
<evidence type="ECO:0000256" key="7">
    <source>
        <dbReference type="ARBA" id="ARBA00047990"/>
    </source>
</evidence>
<protein>
    <recommendedName>
        <fullName evidence="9">Ferritin</fullName>
        <ecNumber evidence="9">1.16.3.1</ecNumber>
    </recommendedName>
</protein>
<accession>A0AAD9MU49</accession>
<comment type="caution">
    <text evidence="11">The sequence shown here is derived from an EMBL/GenBank/DDBJ whole genome shotgun (WGS) entry which is preliminary data.</text>
</comment>
<dbReference type="AlphaFoldDB" id="A0AAD9MU49"/>
<dbReference type="CDD" id="cd01056">
    <property type="entry name" value="Euk_Ferritin"/>
    <property type="match status" value="1"/>
</dbReference>
<feature type="binding site" evidence="8">
    <location>
        <position position="104"/>
    </location>
    <ligand>
        <name>Fe cation</name>
        <dbReference type="ChEBI" id="CHEBI:24875"/>
        <label>1</label>
    </ligand>
</feature>
<dbReference type="Gene3D" id="1.20.1260.10">
    <property type="match status" value="1"/>
</dbReference>
<keyword evidence="5 8" id="KW-0408">Iron</keyword>
<feature type="binding site" evidence="8">
    <location>
        <position position="24"/>
    </location>
    <ligand>
        <name>Fe cation</name>
        <dbReference type="ChEBI" id="CHEBI:24875"/>
        <label>1</label>
    </ligand>
</feature>
<keyword evidence="3 8" id="KW-0479">Metal-binding</keyword>
<feature type="binding site" evidence="8">
    <location>
        <position position="59"/>
    </location>
    <ligand>
        <name>Fe cation</name>
        <dbReference type="ChEBI" id="CHEBI:24875"/>
        <label>1</label>
    </ligand>
</feature>
<keyword evidence="12" id="KW-1185">Reference proteome</keyword>
<dbReference type="SUPFAM" id="SSF47240">
    <property type="entry name" value="Ferritin-like"/>
    <property type="match status" value="1"/>
</dbReference>
<dbReference type="GO" id="GO:0006879">
    <property type="term" value="P:intracellular iron ion homeostasis"/>
    <property type="evidence" value="ECO:0007669"/>
    <property type="project" value="UniProtKB-KW"/>
</dbReference>